<dbReference type="EMBL" id="LR824017">
    <property type="protein sequence ID" value="CAD0201409.1"/>
    <property type="molecule type" value="Genomic_DNA"/>
</dbReference>
<gene>
    <name evidence="1" type="ORF">CINC_LOCUS3081</name>
</gene>
<evidence type="ECO:0000313" key="2">
    <source>
        <dbReference type="Proteomes" id="UP001154114"/>
    </source>
</evidence>
<evidence type="ECO:0000313" key="1">
    <source>
        <dbReference type="EMBL" id="CAD0201409.1"/>
    </source>
</evidence>
<reference evidence="1" key="1">
    <citation type="submission" date="2021-12" db="EMBL/GenBank/DDBJ databases">
        <authorList>
            <person name="King R."/>
        </authorList>
    </citation>
    <scope>NUCLEOTIDE SEQUENCE</scope>
</reference>
<protein>
    <submittedName>
        <fullName evidence="1">Uncharacterized protein</fullName>
    </submittedName>
</protein>
<accession>A0A9N8Q0D0</accession>
<keyword evidence="2" id="KW-1185">Reference proteome</keyword>
<organism evidence="1 2">
    <name type="scientific">Chrysodeixis includens</name>
    <name type="common">Soybean looper</name>
    <name type="synonym">Pseudoplusia includens</name>
    <dbReference type="NCBI Taxonomy" id="689277"/>
    <lineage>
        <taxon>Eukaryota</taxon>
        <taxon>Metazoa</taxon>
        <taxon>Ecdysozoa</taxon>
        <taxon>Arthropoda</taxon>
        <taxon>Hexapoda</taxon>
        <taxon>Insecta</taxon>
        <taxon>Pterygota</taxon>
        <taxon>Neoptera</taxon>
        <taxon>Endopterygota</taxon>
        <taxon>Lepidoptera</taxon>
        <taxon>Glossata</taxon>
        <taxon>Ditrysia</taxon>
        <taxon>Noctuoidea</taxon>
        <taxon>Noctuidae</taxon>
        <taxon>Plusiinae</taxon>
        <taxon>Chrysodeixis</taxon>
    </lineage>
</organism>
<name>A0A9N8Q0D0_CHRIL</name>
<dbReference type="Proteomes" id="UP001154114">
    <property type="component" value="Chromosome 14"/>
</dbReference>
<dbReference type="AlphaFoldDB" id="A0A9N8Q0D0"/>
<dbReference type="OrthoDB" id="7232756at2759"/>
<proteinExistence type="predicted"/>
<sequence length="155" mass="18454">MNEDAISKSGLLENEMEASEEFVPILGTGDNIKNYNNGELDLLIEEELAPLDEDTLDAQNTIKTEDEDYLSSDKYGDRYVDNVLGDRIKDEIMETAAGFAPVPLVFRKRQRMPPRRRFTIRRQYQRYPFSPYRRYHSVYPYYSYYRPSSLRFYRY</sequence>